<feature type="domain" description="ABC transmembrane type-1" evidence="8">
    <location>
        <begin position="64"/>
        <end position="244"/>
    </location>
</feature>
<feature type="transmembrane region" description="Helical" evidence="7">
    <location>
        <begin position="226"/>
        <end position="244"/>
    </location>
</feature>
<protein>
    <submittedName>
        <fullName evidence="9">ABC-type nitrate/sulfonate/bicarbonate transport system, permease component</fullName>
    </submittedName>
</protein>
<keyword evidence="3" id="KW-1003">Cell membrane</keyword>
<dbReference type="AlphaFoldDB" id="I2PXC4"/>
<keyword evidence="4 7" id="KW-0812">Transmembrane</keyword>
<dbReference type="PROSITE" id="PS50928">
    <property type="entry name" value="ABC_TM1"/>
    <property type="match status" value="1"/>
</dbReference>
<evidence type="ECO:0000313" key="9">
    <source>
        <dbReference type="EMBL" id="EIG52180.1"/>
    </source>
</evidence>
<accession>I2PXC4</accession>
<dbReference type="STRING" id="596152.DesU5LDRAFT_0474"/>
<evidence type="ECO:0000256" key="7">
    <source>
        <dbReference type="RuleBase" id="RU363032"/>
    </source>
</evidence>
<dbReference type="InterPro" id="IPR000515">
    <property type="entry name" value="MetI-like"/>
</dbReference>
<evidence type="ECO:0000256" key="4">
    <source>
        <dbReference type="ARBA" id="ARBA00022692"/>
    </source>
</evidence>
<dbReference type="Gene3D" id="1.10.3720.10">
    <property type="entry name" value="MetI-like"/>
    <property type="match status" value="1"/>
</dbReference>
<feature type="transmembrane region" description="Helical" evidence="7">
    <location>
        <begin position="113"/>
        <end position="143"/>
    </location>
</feature>
<dbReference type="PANTHER" id="PTHR30151">
    <property type="entry name" value="ALKANE SULFONATE ABC TRANSPORTER-RELATED, MEMBRANE SUBUNIT"/>
    <property type="match status" value="1"/>
</dbReference>
<dbReference type="EMBL" id="JH600068">
    <property type="protein sequence ID" value="EIG52180.1"/>
    <property type="molecule type" value="Genomic_DNA"/>
</dbReference>
<dbReference type="HOGENOM" id="CLU_046113_1_3_7"/>
<sequence>MARMPLMRPLAGRLSGLWVLLALAGLWEAVSRAGLASKLYFPPVSIIAATFWKLTATGFLPVEAGQTLGRALLGLGLAALLAIPCGLAMGVSRRLSGLLTPTVELLRPVPPPAIIPAAMLFWGIGLGMKLFVVVFACFFPILVGAVDGARGVAPGFRLTAAAYGATRWDMLVRVILPAAGPSVAAGFRTAVPMALIVAVLSEMIGATGGIGHYILRMERTFAIPEMYAGVIMLGLMGLAVNAAVERCLGRLLRWHDGWKGATQP</sequence>
<evidence type="ECO:0000256" key="3">
    <source>
        <dbReference type="ARBA" id="ARBA00022475"/>
    </source>
</evidence>
<feature type="transmembrane region" description="Helical" evidence="7">
    <location>
        <begin position="72"/>
        <end position="93"/>
    </location>
</feature>
<keyword evidence="5 7" id="KW-1133">Transmembrane helix</keyword>
<proteinExistence type="inferred from homology"/>
<evidence type="ECO:0000256" key="5">
    <source>
        <dbReference type="ARBA" id="ARBA00022989"/>
    </source>
</evidence>
<dbReference type="GO" id="GO:0005886">
    <property type="term" value="C:plasma membrane"/>
    <property type="evidence" value="ECO:0007669"/>
    <property type="project" value="UniProtKB-SubCell"/>
</dbReference>
<organism evidence="9">
    <name type="scientific">Desulfovibrio sp. U5L</name>
    <dbReference type="NCBI Taxonomy" id="596152"/>
    <lineage>
        <taxon>Bacteria</taxon>
        <taxon>Pseudomonadati</taxon>
        <taxon>Thermodesulfobacteriota</taxon>
        <taxon>Desulfovibrionia</taxon>
        <taxon>Desulfovibrionales</taxon>
        <taxon>Desulfovibrionaceae</taxon>
        <taxon>Desulfovibrio</taxon>
    </lineage>
</organism>
<dbReference type="InterPro" id="IPR035906">
    <property type="entry name" value="MetI-like_sf"/>
</dbReference>
<dbReference type="GO" id="GO:0055085">
    <property type="term" value="P:transmembrane transport"/>
    <property type="evidence" value="ECO:0007669"/>
    <property type="project" value="InterPro"/>
</dbReference>
<comment type="subcellular location">
    <subcellularLocation>
        <location evidence="1 7">Cell membrane</location>
        <topology evidence="1 7">Multi-pass membrane protein</topology>
    </subcellularLocation>
</comment>
<comment type="similarity">
    <text evidence="7">Belongs to the binding-protein-dependent transport system permease family.</text>
</comment>
<evidence type="ECO:0000259" key="8">
    <source>
        <dbReference type="PROSITE" id="PS50928"/>
    </source>
</evidence>
<evidence type="ECO:0000256" key="1">
    <source>
        <dbReference type="ARBA" id="ARBA00004651"/>
    </source>
</evidence>
<keyword evidence="2 7" id="KW-0813">Transport</keyword>
<evidence type="ECO:0000256" key="2">
    <source>
        <dbReference type="ARBA" id="ARBA00022448"/>
    </source>
</evidence>
<keyword evidence="6 7" id="KW-0472">Membrane</keyword>
<name>I2PXC4_9BACT</name>
<dbReference type="SUPFAM" id="SSF161098">
    <property type="entry name" value="MetI-like"/>
    <property type="match status" value="1"/>
</dbReference>
<feature type="transmembrane region" description="Helical" evidence="7">
    <location>
        <begin position="41"/>
        <end position="60"/>
    </location>
</feature>
<gene>
    <name evidence="9" type="ORF">DesU5LDRAFT_0474</name>
</gene>
<feature type="transmembrane region" description="Helical" evidence="7">
    <location>
        <begin position="194"/>
        <end position="214"/>
    </location>
</feature>
<dbReference type="PANTHER" id="PTHR30151:SF0">
    <property type="entry name" value="ABC TRANSPORTER PERMEASE PROTEIN MJ0413-RELATED"/>
    <property type="match status" value="1"/>
</dbReference>
<reference evidence="9" key="1">
    <citation type="submission" date="2011-11" db="EMBL/GenBank/DDBJ databases">
        <title>Improved High-Quality Draft sequence of Desulfovibrio sp. U5L.</title>
        <authorList>
            <consortium name="US DOE Joint Genome Institute"/>
            <person name="Lucas S."/>
            <person name="Han J."/>
            <person name="Lapidus A."/>
            <person name="Cheng J.-F."/>
            <person name="Goodwin L."/>
            <person name="Pitluck S."/>
            <person name="Peters L."/>
            <person name="Ovchinnikova G."/>
            <person name="Held B."/>
            <person name="Detter J.C."/>
            <person name="Han C."/>
            <person name="Tapia R."/>
            <person name="Land M."/>
            <person name="Hauser L."/>
            <person name="Kyrpides N."/>
            <person name="Ivanova N."/>
            <person name="Pagani I."/>
            <person name="Gabster J."/>
            <person name="Walker C."/>
            <person name="Stolyar S."/>
            <person name="Stahl D."/>
            <person name="Arkin A."/>
            <person name="Dehal P."/>
            <person name="Hazen T."/>
            <person name="Woyke T."/>
        </authorList>
    </citation>
    <scope>NUCLEOTIDE SEQUENCE [LARGE SCALE GENOMIC DNA]</scope>
    <source>
        <strain evidence="9">U5L</strain>
    </source>
</reference>
<dbReference type="eggNOG" id="COG0600">
    <property type="taxonomic scope" value="Bacteria"/>
</dbReference>
<dbReference type="CDD" id="cd06261">
    <property type="entry name" value="TM_PBP2"/>
    <property type="match status" value="1"/>
</dbReference>
<evidence type="ECO:0000256" key="6">
    <source>
        <dbReference type="ARBA" id="ARBA00023136"/>
    </source>
</evidence>
<dbReference type="Pfam" id="PF00528">
    <property type="entry name" value="BPD_transp_1"/>
    <property type="match status" value="1"/>
</dbReference>